<protein>
    <submittedName>
        <fullName evidence="1">Uncharacterized protein</fullName>
    </submittedName>
</protein>
<keyword evidence="2" id="KW-1185">Reference proteome</keyword>
<organism evidence="1 2">
    <name type="scientific">Flavobacterium micromati</name>
    <dbReference type="NCBI Taxonomy" id="229205"/>
    <lineage>
        <taxon>Bacteria</taxon>
        <taxon>Pseudomonadati</taxon>
        <taxon>Bacteroidota</taxon>
        <taxon>Flavobacteriia</taxon>
        <taxon>Flavobacteriales</taxon>
        <taxon>Flavobacteriaceae</taxon>
        <taxon>Flavobacterium</taxon>
    </lineage>
</organism>
<name>A0A1M5PFL1_9FLAO</name>
<evidence type="ECO:0000313" key="2">
    <source>
        <dbReference type="Proteomes" id="UP000184020"/>
    </source>
</evidence>
<reference evidence="2" key="1">
    <citation type="submission" date="2016-11" db="EMBL/GenBank/DDBJ databases">
        <authorList>
            <person name="Varghese N."/>
            <person name="Submissions S."/>
        </authorList>
    </citation>
    <scope>NUCLEOTIDE SEQUENCE [LARGE SCALE GENOMIC DNA]</scope>
    <source>
        <strain evidence="2">DSM 17659</strain>
    </source>
</reference>
<dbReference type="STRING" id="229205.SAMN05444372_112178"/>
<gene>
    <name evidence="1" type="ORF">SAMN05444372_112178</name>
</gene>
<sequence>MQVSSLSIIELLNSKLLEFPELVDRLKNKDYNFLELLETWMKETETILKQNRISECAVIAGYRSKIIIPLFTESQKRSVKKRQLQAASVILFELQHTILSVIKPYEIKVNEARDLLRQILSAVRQSHTIKYTSQTVFQEFINNIWQFCSTNEQLKPFTVKILTIVSQNDAVRIIAEEIYLDEWK</sequence>
<dbReference type="EMBL" id="FQWF01000012">
    <property type="protein sequence ID" value="SHH00289.1"/>
    <property type="molecule type" value="Genomic_DNA"/>
</dbReference>
<dbReference type="OrthoDB" id="1431065at2"/>
<proteinExistence type="predicted"/>
<accession>A0A1M5PFL1</accession>
<evidence type="ECO:0000313" key="1">
    <source>
        <dbReference type="EMBL" id="SHH00289.1"/>
    </source>
</evidence>
<dbReference type="AlphaFoldDB" id="A0A1M5PFL1"/>
<dbReference type="RefSeq" id="WP_073021348.1">
    <property type="nucleotide sequence ID" value="NZ_FQWF01000012.1"/>
</dbReference>
<dbReference type="Proteomes" id="UP000184020">
    <property type="component" value="Unassembled WGS sequence"/>
</dbReference>